<evidence type="ECO:0000256" key="6">
    <source>
        <dbReference type="RuleBase" id="RU369037"/>
    </source>
</evidence>
<feature type="transmembrane region" description="Helical" evidence="6">
    <location>
        <begin position="12"/>
        <end position="31"/>
    </location>
</feature>
<dbReference type="EnsemblBacteria" id="ADF61016">
    <property type="protein sequence ID" value="ADF61016"/>
    <property type="gene ID" value="ECL_01456"/>
</dbReference>
<dbReference type="NCBIfam" id="NF033808">
    <property type="entry name" value="copper_CopD"/>
    <property type="match status" value="1"/>
</dbReference>
<feature type="transmembrane region" description="Helical" evidence="6">
    <location>
        <begin position="192"/>
        <end position="214"/>
    </location>
</feature>
<dbReference type="InterPro" id="IPR008457">
    <property type="entry name" value="Cu-R_CopD_dom"/>
</dbReference>
<keyword evidence="6" id="KW-0997">Cell inner membrane</keyword>
<feature type="transmembrane region" description="Helical" evidence="6">
    <location>
        <begin position="268"/>
        <end position="286"/>
    </location>
</feature>
<evidence type="ECO:0000313" key="9">
    <source>
        <dbReference type="Proteomes" id="UP000002363"/>
    </source>
</evidence>
<comment type="subcellular location">
    <subcellularLocation>
        <location evidence="6">Cell inner membrane</location>
        <topology evidence="6">Multi-pass membrane protein</topology>
    </subcellularLocation>
    <subcellularLocation>
        <location evidence="1">Cell membrane</location>
        <topology evidence="1">Multi-pass membrane protein</topology>
    </subcellularLocation>
</comment>
<feature type="transmembrane region" description="Helical" evidence="6">
    <location>
        <begin position="52"/>
        <end position="73"/>
    </location>
</feature>
<protein>
    <recommendedName>
        <fullName evidence="6">Copper resistance protein D</fullName>
    </recommendedName>
</protein>
<evidence type="ECO:0000256" key="3">
    <source>
        <dbReference type="ARBA" id="ARBA00022692"/>
    </source>
</evidence>
<dbReference type="eggNOG" id="COG1276">
    <property type="taxonomic scope" value="Bacteria"/>
</dbReference>
<dbReference type="PANTHER" id="PTHR34820:SF4">
    <property type="entry name" value="INNER MEMBRANE PROTEIN YEBZ"/>
    <property type="match status" value="1"/>
</dbReference>
<evidence type="ECO:0000256" key="4">
    <source>
        <dbReference type="ARBA" id="ARBA00022989"/>
    </source>
</evidence>
<dbReference type="GO" id="GO:0046688">
    <property type="term" value="P:response to copper ion"/>
    <property type="evidence" value="ECO:0007669"/>
    <property type="project" value="UniProtKB-UniRule"/>
</dbReference>
<keyword evidence="2 6" id="KW-1003">Cell membrane</keyword>
<keyword evidence="5 6" id="KW-0472">Membrane</keyword>
<dbReference type="HOGENOM" id="CLU_075540_1_0_6"/>
<proteinExistence type="inferred from homology"/>
<sequence length="289" mass="31742">MLAFIYVGLRFIHFGALMLIFGNALYSVWFAPSSLYRLMSCRFQVQQQIAALVSLLSALLMFMIQAGLMGNGWGDVFNPNVWQSVLATQFGSVWLWQIILGAIAACVAWLAPQKGSRLLLLVMGQFVLLAGVGHAAMNDGAAGALQRINHALHLLCAATWVGGLLPLLYCMHLAKGRWRVAAIYTMMRFSRVGHYAVAGVVLTGAINGLFILGITVPWHTGYVQLLLFKCALVALMVVIALVNRYFLVPRFGAHIGREQQIFIRMTQAEVVLGALVLATVSLFATWEPF</sequence>
<dbReference type="InterPro" id="IPR047689">
    <property type="entry name" value="CopD"/>
</dbReference>
<evidence type="ECO:0000259" key="7">
    <source>
        <dbReference type="Pfam" id="PF05425"/>
    </source>
</evidence>
<dbReference type="Pfam" id="PF05425">
    <property type="entry name" value="CopD"/>
    <property type="match status" value="1"/>
</dbReference>
<evidence type="ECO:0000313" key="8">
    <source>
        <dbReference type="EMBL" id="ADF61016.1"/>
    </source>
</evidence>
<dbReference type="PANTHER" id="PTHR34820">
    <property type="entry name" value="INNER MEMBRANE PROTEIN YEBZ"/>
    <property type="match status" value="1"/>
</dbReference>
<evidence type="ECO:0000256" key="1">
    <source>
        <dbReference type="ARBA" id="ARBA00004651"/>
    </source>
</evidence>
<dbReference type="KEGG" id="enc:ECL_01456"/>
<dbReference type="OrthoDB" id="7032707at2"/>
<accession>A0A0H3CIB6</accession>
<name>A0A0H3CIB6_ENTCC</name>
<dbReference type="STRING" id="716541.ECL_01456"/>
<feature type="transmembrane region" description="Helical" evidence="6">
    <location>
        <begin position="93"/>
        <end position="111"/>
    </location>
</feature>
<gene>
    <name evidence="8" type="ordered locus">ECL_01456</name>
</gene>
<keyword evidence="9" id="KW-1185">Reference proteome</keyword>
<evidence type="ECO:0000256" key="2">
    <source>
        <dbReference type="ARBA" id="ARBA00022475"/>
    </source>
</evidence>
<reference evidence="8 9" key="1">
    <citation type="journal article" date="2010" name="J. Bacteriol.">
        <title>Complete genome sequence of Enterobacter cloacae subsp. cloacae type strain ATCC 13047.</title>
        <authorList>
            <person name="Ren Y."/>
            <person name="Ren Y."/>
            <person name="Zhou Z."/>
            <person name="Guo X."/>
            <person name="Li Y."/>
            <person name="Feng L."/>
            <person name="Wang L."/>
        </authorList>
    </citation>
    <scope>NUCLEOTIDE SEQUENCE [LARGE SCALE GENOMIC DNA]</scope>
    <source>
        <strain evidence="9">ATCC 13047 / DSM 30054 / NBRC 13535 / NCTC 10005 / WDCM 00083 / NCDC 279-56</strain>
    </source>
</reference>
<dbReference type="PATRIC" id="fig|716541.4.peg.1699"/>
<dbReference type="GO" id="GO:0005886">
    <property type="term" value="C:plasma membrane"/>
    <property type="evidence" value="ECO:0007669"/>
    <property type="project" value="UniProtKB-SubCell"/>
</dbReference>
<dbReference type="AlphaFoldDB" id="A0A0H3CIB6"/>
<feature type="transmembrane region" description="Helical" evidence="6">
    <location>
        <begin position="118"/>
        <end position="136"/>
    </location>
</feature>
<keyword evidence="4 6" id="KW-1133">Transmembrane helix</keyword>
<feature type="domain" description="Copper resistance protein D" evidence="7">
    <location>
        <begin position="185"/>
        <end position="282"/>
    </location>
</feature>
<feature type="transmembrane region" description="Helical" evidence="6">
    <location>
        <begin position="226"/>
        <end position="247"/>
    </location>
</feature>
<feature type="transmembrane region" description="Helical" evidence="6">
    <location>
        <begin position="148"/>
        <end position="171"/>
    </location>
</feature>
<organism evidence="8 9">
    <name type="scientific">Enterobacter cloacae subsp. cloacae (strain ATCC 13047 / DSM 30054 / NBRC 13535 / NCTC 10005 / WDCM 00083 / NCDC 279-56)</name>
    <dbReference type="NCBI Taxonomy" id="716541"/>
    <lineage>
        <taxon>Bacteria</taxon>
        <taxon>Pseudomonadati</taxon>
        <taxon>Pseudomonadota</taxon>
        <taxon>Gammaproteobacteria</taxon>
        <taxon>Enterobacterales</taxon>
        <taxon>Enterobacteriaceae</taxon>
        <taxon>Enterobacter</taxon>
        <taxon>Enterobacter cloacae complex</taxon>
    </lineage>
</organism>
<keyword evidence="6" id="KW-0186">Copper</keyword>
<dbReference type="InterPro" id="IPR032694">
    <property type="entry name" value="CopC/D"/>
</dbReference>
<dbReference type="RefSeq" id="WP_013096104.1">
    <property type="nucleotide sequence ID" value="NC_014121.1"/>
</dbReference>
<dbReference type="EMBL" id="CP001918">
    <property type="protein sequence ID" value="ADF61016.1"/>
    <property type="molecule type" value="Genomic_DNA"/>
</dbReference>
<dbReference type="GO" id="GO:0006825">
    <property type="term" value="P:copper ion transport"/>
    <property type="evidence" value="ECO:0007669"/>
    <property type="project" value="InterPro"/>
</dbReference>
<keyword evidence="3 6" id="KW-0812">Transmembrane</keyword>
<dbReference type="Proteomes" id="UP000002363">
    <property type="component" value="Chromosome"/>
</dbReference>
<comment type="similarity">
    <text evidence="6">Belongs to the CopD family.</text>
</comment>
<evidence type="ECO:0000256" key="5">
    <source>
        <dbReference type="ARBA" id="ARBA00023136"/>
    </source>
</evidence>
<comment type="function">
    <text evidence="6">Involved in copper resistance.</text>
</comment>